<name>A0A1W1VHB5_PEPAS</name>
<dbReference type="AlphaFoldDB" id="A0A1W1VHB5"/>
<evidence type="ECO:0000313" key="2">
    <source>
        <dbReference type="Proteomes" id="UP000192368"/>
    </source>
</evidence>
<evidence type="ECO:0000313" key="1">
    <source>
        <dbReference type="EMBL" id="SMB92742.1"/>
    </source>
</evidence>
<dbReference type="OrthoDB" id="1956012at2"/>
<reference evidence="2" key="1">
    <citation type="submission" date="2017-04" db="EMBL/GenBank/DDBJ databases">
        <authorList>
            <person name="Varghese N."/>
            <person name="Submissions S."/>
        </authorList>
    </citation>
    <scope>NUCLEOTIDE SEQUENCE [LARGE SCALE GENOMIC DNA]</scope>
    <source>
        <strain evidence="2">DSM 20463</strain>
    </source>
</reference>
<organism evidence="1 2">
    <name type="scientific">Peptoniphilus asaccharolyticus DSM 20463</name>
    <dbReference type="NCBI Taxonomy" id="573058"/>
    <lineage>
        <taxon>Bacteria</taxon>
        <taxon>Bacillati</taxon>
        <taxon>Bacillota</taxon>
        <taxon>Tissierellia</taxon>
        <taxon>Tissierellales</taxon>
        <taxon>Peptoniphilaceae</taxon>
        <taxon>Peptoniphilus</taxon>
    </lineage>
</organism>
<accession>A0A1W1VHB5</accession>
<dbReference type="EMBL" id="FWWR01000017">
    <property type="protein sequence ID" value="SMB92742.1"/>
    <property type="molecule type" value="Genomic_DNA"/>
</dbReference>
<dbReference type="RefSeq" id="WP_084231480.1">
    <property type="nucleotide sequence ID" value="NZ_FWWR01000017.1"/>
</dbReference>
<dbReference type="Proteomes" id="UP000192368">
    <property type="component" value="Unassembled WGS sequence"/>
</dbReference>
<dbReference type="STRING" id="573058.SAMN00017477_1966"/>
<protein>
    <recommendedName>
        <fullName evidence="3">Thioredoxin-like [2Fe-2S] ferredoxin</fullName>
    </recommendedName>
</protein>
<keyword evidence="2" id="KW-1185">Reference proteome</keyword>
<proteinExistence type="predicted"/>
<dbReference type="Gene3D" id="3.40.30.10">
    <property type="entry name" value="Glutaredoxin"/>
    <property type="match status" value="1"/>
</dbReference>
<gene>
    <name evidence="1" type="ORF">SAMN00017477_1966</name>
</gene>
<evidence type="ECO:0008006" key="3">
    <source>
        <dbReference type="Google" id="ProtNLM"/>
    </source>
</evidence>
<sequence length="93" mass="10301">MKVTICMGSRCTLMGASAIYDAVELLQEDICGPDSDYCSAENLEIELGQCLNSEYCHPENESTKAPVVIIDDEIIFRATPQEVSEKIINKLRS</sequence>